<organism evidence="4 5">
    <name type="scientific">Stappia albiluteola</name>
    <dbReference type="NCBI Taxonomy" id="2758565"/>
    <lineage>
        <taxon>Bacteria</taxon>
        <taxon>Pseudomonadati</taxon>
        <taxon>Pseudomonadota</taxon>
        <taxon>Alphaproteobacteria</taxon>
        <taxon>Hyphomicrobiales</taxon>
        <taxon>Stappiaceae</taxon>
        <taxon>Stappia</taxon>
    </lineage>
</organism>
<dbReference type="RefSeq" id="WP_182165122.1">
    <property type="nucleotide sequence ID" value="NZ_JACFXV010000053.1"/>
</dbReference>
<evidence type="ECO:0000256" key="2">
    <source>
        <dbReference type="ARBA" id="ARBA00023239"/>
    </source>
</evidence>
<dbReference type="CDD" id="cd06558">
    <property type="entry name" value="crotonase-like"/>
    <property type="match status" value="1"/>
</dbReference>
<dbReference type="GO" id="GO:0016829">
    <property type="term" value="F:lyase activity"/>
    <property type="evidence" value="ECO:0007669"/>
    <property type="project" value="UniProtKB-KW"/>
</dbReference>
<dbReference type="PANTHER" id="PTHR11941:SF54">
    <property type="entry name" value="ENOYL-COA HYDRATASE, MITOCHONDRIAL"/>
    <property type="match status" value="1"/>
</dbReference>
<dbReference type="Gene3D" id="1.10.12.10">
    <property type="entry name" value="Lyase 2-enoyl-coa Hydratase, Chain A, domain 2"/>
    <property type="match status" value="1"/>
</dbReference>
<reference evidence="4 5" key="1">
    <citation type="submission" date="2020-07" db="EMBL/GenBank/DDBJ databases">
        <title>Stappia sp., F7233, whole genome shotgun sequencing project.</title>
        <authorList>
            <person name="Jiang S."/>
            <person name="Liu Z.W."/>
            <person name="Du Z.J."/>
        </authorList>
    </citation>
    <scope>NUCLEOTIDE SEQUENCE [LARGE SCALE GENOMIC DNA]</scope>
    <source>
        <strain evidence="4 5">F7233</strain>
    </source>
</reference>
<dbReference type="GO" id="GO:0016853">
    <property type="term" value="F:isomerase activity"/>
    <property type="evidence" value="ECO:0007669"/>
    <property type="project" value="UniProtKB-KW"/>
</dbReference>
<dbReference type="Gene3D" id="3.90.226.10">
    <property type="entry name" value="2-enoyl-CoA Hydratase, Chain A, domain 1"/>
    <property type="match status" value="1"/>
</dbReference>
<sequence length="269" mass="28417">MTSSPSPAPRGSVRTEIDGPLGWLVIDNPARRNAITLAMWREIPLAVARLAGDEAVRVIVLRGAGERTFIAGADISEFETTRKDAVSARTYEAANAAAFDALRDCAKPTIAMIRGFCLGGGLGLAMACDMRIAEEGSVFGIPAARLGVGYPPDAVRDAVKLVGPSRAKELFFTARQIGAAEALKIGLIDRIAPADGLDVEIGSLVAAISENAPLTIQAAKAAIDAVSGDPDRTDWAHVRNLAEACFDSADFAEGRRAFLEKRVPRFSGR</sequence>
<comment type="caution">
    <text evidence="4">The sequence shown here is derived from an EMBL/GenBank/DDBJ whole genome shotgun (WGS) entry which is preliminary data.</text>
</comment>
<keyword evidence="5" id="KW-1185">Reference proteome</keyword>
<dbReference type="AlphaFoldDB" id="A0A839AD71"/>
<protein>
    <submittedName>
        <fullName evidence="4">Enoyl-CoA hydratase/isomerase family protein</fullName>
    </submittedName>
</protein>
<gene>
    <name evidence="4" type="ORF">H2509_10860</name>
</gene>
<dbReference type="PANTHER" id="PTHR11941">
    <property type="entry name" value="ENOYL-COA HYDRATASE-RELATED"/>
    <property type="match status" value="1"/>
</dbReference>
<dbReference type="PROSITE" id="PS00166">
    <property type="entry name" value="ENOYL_COA_HYDRATASE"/>
    <property type="match status" value="1"/>
</dbReference>
<dbReference type="NCBIfam" id="NF004781">
    <property type="entry name" value="PRK06127.1"/>
    <property type="match status" value="1"/>
</dbReference>
<dbReference type="GO" id="GO:0006635">
    <property type="term" value="P:fatty acid beta-oxidation"/>
    <property type="evidence" value="ECO:0007669"/>
    <property type="project" value="TreeGrafter"/>
</dbReference>
<evidence type="ECO:0000313" key="4">
    <source>
        <dbReference type="EMBL" id="MBA5777623.1"/>
    </source>
</evidence>
<evidence type="ECO:0000256" key="1">
    <source>
        <dbReference type="ARBA" id="ARBA00005254"/>
    </source>
</evidence>
<evidence type="ECO:0000256" key="3">
    <source>
        <dbReference type="RuleBase" id="RU003707"/>
    </source>
</evidence>
<name>A0A839AD71_9HYPH</name>
<dbReference type="SUPFAM" id="SSF52096">
    <property type="entry name" value="ClpP/crotonase"/>
    <property type="match status" value="1"/>
</dbReference>
<evidence type="ECO:0000313" key="5">
    <source>
        <dbReference type="Proteomes" id="UP000541109"/>
    </source>
</evidence>
<accession>A0A839AD71</accession>
<keyword evidence="2" id="KW-0456">Lyase</keyword>
<dbReference type="EMBL" id="JACFXV010000053">
    <property type="protein sequence ID" value="MBA5777623.1"/>
    <property type="molecule type" value="Genomic_DNA"/>
</dbReference>
<dbReference type="InterPro" id="IPR001753">
    <property type="entry name" value="Enoyl-CoA_hydra/iso"/>
</dbReference>
<comment type="similarity">
    <text evidence="1 3">Belongs to the enoyl-CoA hydratase/isomerase family.</text>
</comment>
<keyword evidence="4" id="KW-0413">Isomerase</keyword>
<dbReference type="InterPro" id="IPR014748">
    <property type="entry name" value="Enoyl-CoA_hydra_C"/>
</dbReference>
<dbReference type="InterPro" id="IPR018376">
    <property type="entry name" value="Enoyl-CoA_hyd/isom_CS"/>
</dbReference>
<dbReference type="Pfam" id="PF00378">
    <property type="entry name" value="ECH_1"/>
    <property type="match status" value="1"/>
</dbReference>
<dbReference type="InterPro" id="IPR029045">
    <property type="entry name" value="ClpP/crotonase-like_dom_sf"/>
</dbReference>
<proteinExistence type="inferred from homology"/>
<dbReference type="Proteomes" id="UP000541109">
    <property type="component" value="Unassembled WGS sequence"/>
</dbReference>